<reference evidence="1 2" key="2">
    <citation type="journal article" date="2019" name="G3 (Bethesda)">
        <title>Hybrid Assembly of the Genome of the Entomopathogenic Nematode Steinernema carpocapsae Identifies the X-Chromosome.</title>
        <authorList>
            <person name="Serra L."/>
            <person name="Macchietto M."/>
            <person name="Macias-Munoz A."/>
            <person name="McGill C.J."/>
            <person name="Rodriguez I.M."/>
            <person name="Rodriguez B."/>
            <person name="Murad R."/>
            <person name="Mortazavi A."/>
        </authorList>
    </citation>
    <scope>NUCLEOTIDE SEQUENCE [LARGE SCALE GENOMIC DNA]</scope>
    <source>
        <strain evidence="1 2">ALL</strain>
    </source>
</reference>
<name>A0A4U5MQR4_STECR</name>
<dbReference type="EMBL" id="AZBU02000006">
    <property type="protein sequence ID" value="TKR71928.1"/>
    <property type="molecule type" value="Genomic_DNA"/>
</dbReference>
<gene>
    <name evidence="1" type="ORF">L596_019457</name>
</gene>
<evidence type="ECO:0000313" key="1">
    <source>
        <dbReference type="EMBL" id="TKR71928.1"/>
    </source>
</evidence>
<proteinExistence type="predicted"/>
<dbReference type="Proteomes" id="UP000298663">
    <property type="component" value="Unassembled WGS sequence"/>
</dbReference>
<organism evidence="1 2">
    <name type="scientific">Steinernema carpocapsae</name>
    <name type="common">Entomopathogenic nematode</name>
    <dbReference type="NCBI Taxonomy" id="34508"/>
    <lineage>
        <taxon>Eukaryota</taxon>
        <taxon>Metazoa</taxon>
        <taxon>Ecdysozoa</taxon>
        <taxon>Nematoda</taxon>
        <taxon>Chromadorea</taxon>
        <taxon>Rhabditida</taxon>
        <taxon>Tylenchina</taxon>
        <taxon>Panagrolaimomorpha</taxon>
        <taxon>Strongyloidoidea</taxon>
        <taxon>Steinernematidae</taxon>
        <taxon>Steinernema</taxon>
    </lineage>
</organism>
<dbReference type="AlphaFoldDB" id="A0A4U5MQR4"/>
<keyword evidence="2" id="KW-1185">Reference proteome</keyword>
<protein>
    <submittedName>
        <fullName evidence="1">Uncharacterized protein</fullName>
    </submittedName>
</protein>
<reference evidence="1 2" key="1">
    <citation type="journal article" date="2015" name="Genome Biol.">
        <title>Comparative genomics of Steinernema reveals deeply conserved gene regulatory networks.</title>
        <authorList>
            <person name="Dillman A.R."/>
            <person name="Macchietto M."/>
            <person name="Porter C.F."/>
            <person name="Rogers A."/>
            <person name="Williams B."/>
            <person name="Antoshechkin I."/>
            <person name="Lee M.M."/>
            <person name="Goodwin Z."/>
            <person name="Lu X."/>
            <person name="Lewis E.E."/>
            <person name="Goodrich-Blair H."/>
            <person name="Stock S.P."/>
            <person name="Adams B.J."/>
            <person name="Sternberg P.W."/>
            <person name="Mortazavi A."/>
        </authorList>
    </citation>
    <scope>NUCLEOTIDE SEQUENCE [LARGE SCALE GENOMIC DNA]</scope>
    <source>
        <strain evidence="1 2">ALL</strain>
    </source>
</reference>
<accession>A0A4U5MQR4</accession>
<sequence length="176" mass="19940">MRYSMLLFDPCEPVFGCARAHSGFDQAERASNPLIMRFPDGNSAIRFLAFDFQVVASSSEPAGVEIRIQIAVFRCFIQSFFACTSSGFRAFSIPQIPGRRNLQFCSICIFLQTPFAGLSLATICSHRFQFRDFCLAGFRISALLSESGFARRFTLCCPVFRVRRLVCQKFQAFFRS</sequence>
<evidence type="ECO:0000313" key="2">
    <source>
        <dbReference type="Proteomes" id="UP000298663"/>
    </source>
</evidence>
<comment type="caution">
    <text evidence="1">The sequence shown here is derived from an EMBL/GenBank/DDBJ whole genome shotgun (WGS) entry which is preliminary data.</text>
</comment>